<dbReference type="PANTHER" id="PTHR30188:SF4">
    <property type="entry name" value="PROTEIN TRIGALACTOSYLDIACYLGLYCEROL 1, CHLOROPLASTIC"/>
    <property type="match status" value="1"/>
</dbReference>
<keyword evidence="1" id="KW-1133">Transmembrane helix</keyword>
<comment type="caution">
    <text evidence="2">The sequence shown here is derived from an EMBL/GenBank/DDBJ whole genome shotgun (WGS) entry which is preliminary data.</text>
</comment>
<dbReference type="PANTHER" id="PTHR30188">
    <property type="entry name" value="ABC TRANSPORTER PERMEASE PROTEIN-RELATED"/>
    <property type="match status" value="1"/>
</dbReference>
<sequence length="248" mass="27206">MCFKHLGQGIVQYWLFIAHSLFIPWQLRKTFKRLVDQIFEIGIGALPMVLVMAIFVGLTTAIQTAYQTLGIVPKYFLGIAIGRMILIEFGPVFTAFVVAGKSASAMAAEIGTMRVTEQIDALAMMGINPYRYLCLPRILGALVALPLLVIFTEFIAIVTAILTSIYLLKVSYSDLTYGLIHHFRLNDLVGGLVKALFFAFLIATTGCFFGLQTTGGAKGVGQAVTRAVVTSLILIFAFDFINALLFFQ</sequence>
<organism evidence="2">
    <name type="scientific">candidate division WOR-3 bacterium</name>
    <dbReference type="NCBI Taxonomy" id="2052148"/>
    <lineage>
        <taxon>Bacteria</taxon>
        <taxon>Bacteria division WOR-3</taxon>
    </lineage>
</organism>
<reference evidence="2" key="1">
    <citation type="journal article" date="2020" name="mSystems">
        <title>Genome- and Community-Level Interaction Insights into Carbon Utilization and Element Cycling Functions of Hydrothermarchaeota in Hydrothermal Sediment.</title>
        <authorList>
            <person name="Zhou Z."/>
            <person name="Liu Y."/>
            <person name="Xu W."/>
            <person name="Pan J."/>
            <person name="Luo Z.H."/>
            <person name="Li M."/>
        </authorList>
    </citation>
    <scope>NUCLEOTIDE SEQUENCE [LARGE SCALE GENOMIC DNA]</scope>
    <source>
        <strain evidence="2">SpSt-876</strain>
    </source>
</reference>
<dbReference type="AlphaFoldDB" id="A0A7C6A877"/>
<evidence type="ECO:0000313" key="2">
    <source>
        <dbReference type="EMBL" id="HHS51512.1"/>
    </source>
</evidence>
<keyword evidence="1" id="KW-0812">Transmembrane</keyword>
<feature type="transmembrane region" description="Helical" evidence="1">
    <location>
        <begin position="6"/>
        <end position="27"/>
    </location>
</feature>
<feature type="transmembrane region" description="Helical" evidence="1">
    <location>
        <begin position="223"/>
        <end position="247"/>
    </location>
</feature>
<evidence type="ECO:0000256" key="1">
    <source>
        <dbReference type="SAM" id="Phobius"/>
    </source>
</evidence>
<dbReference type="Pfam" id="PF02405">
    <property type="entry name" value="MlaE"/>
    <property type="match status" value="1"/>
</dbReference>
<feature type="transmembrane region" description="Helical" evidence="1">
    <location>
        <begin position="39"/>
        <end position="63"/>
    </location>
</feature>
<feature type="transmembrane region" description="Helical" evidence="1">
    <location>
        <begin position="138"/>
        <end position="168"/>
    </location>
</feature>
<accession>A0A7C6A877</accession>
<dbReference type="GO" id="GO:0005548">
    <property type="term" value="F:phospholipid transporter activity"/>
    <property type="evidence" value="ECO:0007669"/>
    <property type="project" value="TreeGrafter"/>
</dbReference>
<dbReference type="EMBL" id="DTLI01000031">
    <property type="protein sequence ID" value="HHS51512.1"/>
    <property type="molecule type" value="Genomic_DNA"/>
</dbReference>
<gene>
    <name evidence="2" type="ORF">ENW73_01420</name>
</gene>
<proteinExistence type="predicted"/>
<dbReference type="InterPro" id="IPR030802">
    <property type="entry name" value="Permease_MalE"/>
</dbReference>
<keyword evidence="1" id="KW-0472">Membrane</keyword>
<feature type="transmembrane region" description="Helical" evidence="1">
    <location>
        <begin position="75"/>
        <end position="99"/>
    </location>
</feature>
<protein>
    <submittedName>
        <fullName evidence="2">ABC transporter permease</fullName>
    </submittedName>
</protein>
<dbReference type="GO" id="GO:0043190">
    <property type="term" value="C:ATP-binding cassette (ABC) transporter complex"/>
    <property type="evidence" value="ECO:0007669"/>
    <property type="project" value="InterPro"/>
</dbReference>
<name>A0A7C6A877_UNCW3</name>
<feature type="transmembrane region" description="Helical" evidence="1">
    <location>
        <begin position="188"/>
        <end position="211"/>
    </location>
</feature>